<sequence>MTTTIDINADIAESFGRWSLGEDAELVGLVTTVNVACGWHAGDPSTMHRAVEMAAQAGVNVGAHPGFPDLLGFGRRPIVIDDADAVDYVLYQVGALMGIASRFGVTLSHVKPHGAFYGSIVVNPDRAVAIGRALQTLQAGMPMLLAPGPGLDAMRADRLPVVADNAADLDFDEDGRNVIEARPHVRDPELVAQQALRMARGSVLTVSAREIPMPVQTVCVHGDRPNVIAVATAVRRVLTENDVEIRSVFESLR</sequence>
<dbReference type="AlphaFoldDB" id="A0A544W5K7"/>
<dbReference type="InterPro" id="IPR005501">
    <property type="entry name" value="LamB/YcsF/PxpA-like"/>
</dbReference>
<protein>
    <submittedName>
        <fullName evidence="1">5-oxoprolinase subunit PxpA</fullName>
        <ecNumber evidence="1">3.5.2.9</ecNumber>
    </submittedName>
</protein>
<dbReference type="PANTHER" id="PTHR30292:SF0">
    <property type="entry name" value="5-OXOPROLINASE SUBUNIT A"/>
    <property type="match status" value="1"/>
</dbReference>
<dbReference type="InterPro" id="IPR011330">
    <property type="entry name" value="Glyco_hydro/deAcase_b/a-brl"/>
</dbReference>
<dbReference type="GO" id="GO:0017168">
    <property type="term" value="F:5-oxoprolinase (ATP-hydrolyzing) activity"/>
    <property type="evidence" value="ECO:0007669"/>
    <property type="project" value="UniProtKB-EC"/>
</dbReference>
<gene>
    <name evidence="1" type="primary">pxpA</name>
    <name evidence="1" type="ORF">D8S82_06985</name>
</gene>
<evidence type="ECO:0000313" key="2">
    <source>
        <dbReference type="Proteomes" id="UP000315759"/>
    </source>
</evidence>
<evidence type="ECO:0000313" key="1">
    <source>
        <dbReference type="EMBL" id="TQR87511.1"/>
    </source>
</evidence>
<dbReference type="RefSeq" id="WP_142551368.1">
    <property type="nucleotide sequence ID" value="NZ_VIFX01000006.1"/>
</dbReference>
<dbReference type="GO" id="GO:0005975">
    <property type="term" value="P:carbohydrate metabolic process"/>
    <property type="evidence" value="ECO:0007669"/>
    <property type="project" value="InterPro"/>
</dbReference>
<dbReference type="PANTHER" id="PTHR30292">
    <property type="entry name" value="UNCHARACTERIZED PROTEIN YBGL-RELATED"/>
    <property type="match status" value="1"/>
</dbReference>
<keyword evidence="2" id="KW-1185">Reference proteome</keyword>
<dbReference type="EMBL" id="VIFX01000006">
    <property type="protein sequence ID" value="TQR87511.1"/>
    <property type="molecule type" value="Genomic_DNA"/>
</dbReference>
<accession>A0A544W5K7</accession>
<dbReference type="Proteomes" id="UP000315759">
    <property type="component" value="Unassembled WGS sequence"/>
</dbReference>
<dbReference type="NCBIfam" id="NF003814">
    <property type="entry name" value="PRK05406.1-3"/>
    <property type="match status" value="1"/>
</dbReference>
<dbReference type="SUPFAM" id="SSF88713">
    <property type="entry name" value="Glycoside hydrolase/deacetylase"/>
    <property type="match status" value="1"/>
</dbReference>
<keyword evidence="1" id="KW-0378">Hydrolase</keyword>
<name>A0A544W5K7_9MYCO</name>
<comment type="caution">
    <text evidence="1">The sequence shown here is derived from an EMBL/GenBank/DDBJ whole genome shotgun (WGS) entry which is preliminary data.</text>
</comment>
<organism evidence="1 2">
    <name type="scientific">Mycolicibacterium hodleri</name>
    <dbReference type="NCBI Taxonomy" id="49897"/>
    <lineage>
        <taxon>Bacteria</taxon>
        <taxon>Bacillati</taxon>
        <taxon>Actinomycetota</taxon>
        <taxon>Actinomycetes</taxon>
        <taxon>Mycobacteriales</taxon>
        <taxon>Mycobacteriaceae</taxon>
        <taxon>Mycolicibacterium</taxon>
    </lineage>
</organism>
<dbReference type="Pfam" id="PF03746">
    <property type="entry name" value="LamB_YcsF"/>
    <property type="match status" value="1"/>
</dbReference>
<dbReference type="CDD" id="cd10787">
    <property type="entry name" value="LamB_YcsF_like"/>
    <property type="match status" value="1"/>
</dbReference>
<dbReference type="Gene3D" id="3.20.20.370">
    <property type="entry name" value="Glycoside hydrolase/deacetylase"/>
    <property type="match status" value="1"/>
</dbReference>
<dbReference type="EC" id="3.5.2.9" evidence="1"/>
<reference evidence="1 2" key="1">
    <citation type="submission" date="2018-10" db="EMBL/GenBank/DDBJ databases">
        <title>Draft genome of Mycobacterium hodleri strain B.</title>
        <authorList>
            <person name="Amande T.J."/>
            <person name="Mcgenity T.J."/>
        </authorList>
    </citation>
    <scope>NUCLEOTIDE SEQUENCE [LARGE SCALE GENOMIC DNA]</scope>
    <source>
        <strain evidence="1 2">B</strain>
    </source>
</reference>
<proteinExistence type="predicted"/>